<dbReference type="EMBL" id="JACHMY010000001">
    <property type="protein sequence ID" value="MBB5838261.1"/>
    <property type="molecule type" value="Genomic_DNA"/>
</dbReference>
<dbReference type="AlphaFoldDB" id="A0A7W9MVT6"/>
<dbReference type="GO" id="GO:0003677">
    <property type="term" value="F:DNA binding"/>
    <property type="evidence" value="ECO:0007669"/>
    <property type="project" value="InterPro"/>
</dbReference>
<dbReference type="Gene3D" id="1.25.40.10">
    <property type="entry name" value="Tetratricopeptide repeat domain"/>
    <property type="match status" value="1"/>
</dbReference>
<reference evidence="1 2" key="1">
    <citation type="submission" date="2020-08" db="EMBL/GenBank/DDBJ databases">
        <title>Sequencing the genomes of 1000 actinobacteria strains.</title>
        <authorList>
            <person name="Klenk H.-P."/>
        </authorList>
    </citation>
    <scope>NUCLEOTIDE SEQUENCE [LARGE SCALE GENOMIC DNA]</scope>
    <source>
        <strain evidence="1 2">DSM 28967</strain>
    </source>
</reference>
<keyword evidence="2" id="KW-1185">Reference proteome</keyword>
<proteinExistence type="predicted"/>
<sequence length="348" mass="38249">MRLALRFSVRAFAEHLGVAIRTVSKWEAAGLSRQPRPDMQAALDTVLAQADAEARARFETLRTSDGQPRPRPLTRWDNESWVDDLDRARLYADRQNFGLASRLVERWLGRAAQTELDQAGLYLQARSLVLLGNLQRDQGELTGPGSARSAYKKALATFAALKAAPRVGQTELLLTVVAEMSGEIEQSARSYQELADDERLNPLDRARARLWIGTALAKSPQFGDERAAAALAAIGRAIGDFETLDEPDEWGVAHQKLALAHLAAGNPDTAHRSMDVAVANSRDDSPLQRVKLDTARAHILLADKATRGSAVALLERSRIHAMKHKLIHQVASIDRIRALADNTSGVRR</sequence>
<comment type="caution">
    <text evidence="1">The sequence shown here is derived from an EMBL/GenBank/DDBJ whole genome shotgun (WGS) entry which is preliminary data.</text>
</comment>
<dbReference type="InterPro" id="IPR010982">
    <property type="entry name" value="Lambda_DNA-bd_dom_sf"/>
</dbReference>
<accession>A0A7W9MVT6</accession>
<dbReference type="InterPro" id="IPR011990">
    <property type="entry name" value="TPR-like_helical_dom_sf"/>
</dbReference>
<name>A0A7W9MVT6_9ACTN</name>
<protein>
    <submittedName>
        <fullName evidence="1">Tetratricopeptide (TPR) repeat protein</fullName>
    </submittedName>
</protein>
<evidence type="ECO:0000313" key="2">
    <source>
        <dbReference type="Proteomes" id="UP000549971"/>
    </source>
</evidence>
<organism evidence="1 2">
    <name type="scientific">Kribbella italica</name>
    <dbReference type="NCBI Taxonomy" id="1540520"/>
    <lineage>
        <taxon>Bacteria</taxon>
        <taxon>Bacillati</taxon>
        <taxon>Actinomycetota</taxon>
        <taxon>Actinomycetes</taxon>
        <taxon>Propionibacteriales</taxon>
        <taxon>Kribbellaceae</taxon>
        <taxon>Kribbella</taxon>
    </lineage>
</organism>
<dbReference type="Proteomes" id="UP000549971">
    <property type="component" value="Unassembled WGS sequence"/>
</dbReference>
<evidence type="ECO:0000313" key="1">
    <source>
        <dbReference type="EMBL" id="MBB5838261.1"/>
    </source>
</evidence>
<dbReference type="Gene3D" id="1.10.260.40">
    <property type="entry name" value="lambda repressor-like DNA-binding domains"/>
    <property type="match status" value="1"/>
</dbReference>
<gene>
    <name evidence="1" type="ORF">HDA39_004995</name>
</gene>
<dbReference type="SUPFAM" id="SSF48452">
    <property type="entry name" value="TPR-like"/>
    <property type="match status" value="1"/>
</dbReference>
<dbReference type="RefSeq" id="WP_202893116.1">
    <property type="nucleotide sequence ID" value="NZ_JACHMY010000001.1"/>
</dbReference>